<dbReference type="GO" id="GO:0046983">
    <property type="term" value="F:protein dimerization activity"/>
    <property type="evidence" value="ECO:0007669"/>
    <property type="project" value="InterPro"/>
</dbReference>
<evidence type="ECO:0000313" key="9">
    <source>
        <dbReference type="EMBL" id="ASW18440.1"/>
    </source>
</evidence>
<evidence type="ECO:0000256" key="3">
    <source>
        <dbReference type="ARBA" id="ARBA00023125"/>
    </source>
</evidence>
<protein>
    <submittedName>
        <fullName evidence="9">Aborted microspores protein</fullName>
    </submittedName>
</protein>
<name>A0A286ME93_9ROSI</name>
<feature type="coiled-coil region" evidence="6">
    <location>
        <begin position="386"/>
        <end position="413"/>
    </location>
</feature>
<feature type="compositionally biased region" description="Polar residues" evidence="7">
    <location>
        <begin position="461"/>
        <end position="478"/>
    </location>
</feature>
<evidence type="ECO:0000256" key="7">
    <source>
        <dbReference type="SAM" id="MobiDB-lite"/>
    </source>
</evidence>
<dbReference type="Pfam" id="PF14215">
    <property type="entry name" value="bHLH-MYC_N"/>
    <property type="match status" value="1"/>
</dbReference>
<evidence type="ECO:0000256" key="1">
    <source>
        <dbReference type="ARBA" id="ARBA00004123"/>
    </source>
</evidence>
<keyword evidence="3" id="KW-0238">DNA-binding</keyword>
<proteinExistence type="evidence at transcript level"/>
<dbReference type="PANTHER" id="PTHR31945">
    <property type="entry name" value="TRANSCRIPTION FACTOR SCREAM2-RELATED"/>
    <property type="match status" value="1"/>
</dbReference>
<feature type="region of interest" description="Disordered" evidence="7">
    <location>
        <begin position="312"/>
        <end position="333"/>
    </location>
</feature>
<evidence type="ECO:0000256" key="4">
    <source>
        <dbReference type="ARBA" id="ARBA00023163"/>
    </source>
</evidence>
<dbReference type="Gene3D" id="4.10.280.10">
    <property type="entry name" value="Helix-loop-helix DNA-binding domain"/>
    <property type="match status" value="1"/>
</dbReference>
<dbReference type="CDD" id="cd11443">
    <property type="entry name" value="bHLH_AtAMS_like"/>
    <property type="match status" value="1"/>
</dbReference>
<organism evidence="9">
    <name type="scientific">Tapiscia sinensis</name>
    <dbReference type="NCBI Taxonomy" id="112844"/>
    <lineage>
        <taxon>Eukaryota</taxon>
        <taxon>Viridiplantae</taxon>
        <taxon>Streptophyta</taxon>
        <taxon>Embryophyta</taxon>
        <taxon>Tracheophyta</taxon>
        <taxon>Spermatophyta</taxon>
        <taxon>Magnoliopsida</taxon>
        <taxon>eudicotyledons</taxon>
        <taxon>Gunneridae</taxon>
        <taxon>Pentapetalae</taxon>
        <taxon>rosids</taxon>
        <taxon>malvids</taxon>
        <taxon>Huerteales</taxon>
        <taxon>Tapisciaceae</taxon>
        <taxon>Tapiscia</taxon>
    </lineage>
</organism>
<evidence type="ECO:0000256" key="6">
    <source>
        <dbReference type="SAM" id="Coils"/>
    </source>
</evidence>
<dbReference type="InterPro" id="IPR011598">
    <property type="entry name" value="bHLH_dom"/>
</dbReference>
<accession>A0A286ME93</accession>
<feature type="region of interest" description="Disordered" evidence="7">
    <location>
        <begin position="443"/>
        <end position="478"/>
    </location>
</feature>
<dbReference type="EMBL" id="MF663788">
    <property type="protein sequence ID" value="ASW18440.1"/>
    <property type="molecule type" value="mRNA"/>
</dbReference>
<dbReference type="GO" id="GO:0005634">
    <property type="term" value="C:nucleus"/>
    <property type="evidence" value="ECO:0007669"/>
    <property type="project" value="UniProtKB-SubCell"/>
</dbReference>
<gene>
    <name evidence="9" type="primary">AMS</name>
</gene>
<dbReference type="CDD" id="cd04873">
    <property type="entry name" value="ACT_UUR-ACR-like"/>
    <property type="match status" value="1"/>
</dbReference>
<evidence type="ECO:0000256" key="5">
    <source>
        <dbReference type="ARBA" id="ARBA00023242"/>
    </source>
</evidence>
<dbReference type="SUPFAM" id="SSF47459">
    <property type="entry name" value="HLH, helix-loop-helix DNA-binding domain"/>
    <property type="match status" value="1"/>
</dbReference>
<reference evidence="9" key="1">
    <citation type="submission" date="2017-08" db="EMBL/GenBank/DDBJ databases">
        <title>Transcription factor aborted microspores in wild populations of Tapiscia sinensis, an endangered tree species.</title>
        <authorList>
            <person name="Ren X."/>
        </authorList>
    </citation>
    <scope>NUCLEOTIDE SEQUENCE</scope>
</reference>
<dbReference type="Pfam" id="PF22754">
    <property type="entry name" value="bHLH-TF_ACT-like_plant"/>
    <property type="match status" value="1"/>
</dbReference>
<keyword evidence="4" id="KW-0804">Transcription</keyword>
<dbReference type="PANTHER" id="PTHR31945:SF11">
    <property type="entry name" value="TRANSCRIPTION FACTOR ABORTED MICROSPORES"/>
    <property type="match status" value="1"/>
</dbReference>
<dbReference type="GO" id="GO:0003700">
    <property type="term" value="F:DNA-binding transcription factor activity"/>
    <property type="evidence" value="ECO:0007669"/>
    <property type="project" value="TreeGrafter"/>
</dbReference>
<dbReference type="GO" id="GO:0043565">
    <property type="term" value="F:sequence-specific DNA binding"/>
    <property type="evidence" value="ECO:0007669"/>
    <property type="project" value="TreeGrafter"/>
</dbReference>
<dbReference type="InterPro" id="IPR025610">
    <property type="entry name" value="MYC/MYB_N"/>
</dbReference>
<keyword evidence="5" id="KW-0539">Nucleus</keyword>
<feature type="domain" description="BHLH" evidence="8">
    <location>
        <begin position="347"/>
        <end position="396"/>
    </location>
</feature>
<dbReference type="InterPro" id="IPR036638">
    <property type="entry name" value="HLH_DNA-bd_sf"/>
</dbReference>
<evidence type="ECO:0000259" key="8">
    <source>
        <dbReference type="PROSITE" id="PS50888"/>
    </source>
</evidence>
<sequence length="615" mass="69473">MMNIVQNLMERVRPLVGLKSWDYCVLWKLSEDQRFIEWLDCCCGGSVNTHHEDGGNQELHFPVSPVLPCRDVMFQHPISKSCQLLAQLPSSIPLDSGNIHAEALISNQPRWLNFSNCSDSSVLEETVGTRVLIPVAGGIIELFVTKQVPEDQHVIDFITAQCSFSMEQESMINISSSMDTSFSANMNAMNEFQSNGHDQKDPDHHHQFQPPVSALENLNLSYDHISVDDQIRLSSTSSPMNFLQQFNYSNPENKIKNDAFLDESHDPFKSSEENGLQDMDTLQNSIMSNAANMHMQFMEPLVNNEHQMNDRDSIKHENGQSHSVSDDCSDQIDDEDDARYRRRTGKGPQSKNLVAERRRRKKLNDRLYTLRGLVPKISKLDKASILGDAIEFVKELQKQAKELQDELEEHSDDDGNKTTGMINGNHNNVQSEILNQNGLIIGPKSEHNKAPNGFHVGASGSGSVPKQNQESDSTNDGTQQMEAQVEVAQIDGNEFFVKVFCEHKAGGFVRLLETLNSLGLQVTNANVTSFRDLVSNVFNVQLKRDADMVVQADHIRDSLLELTRNPSRGWPEMAKVPDNNNGIDHDHLHHYQHHLLHNDHQIGSHHQHHLHHLHN</sequence>
<comment type="subcellular location">
    <subcellularLocation>
        <location evidence="1">Nucleus</location>
    </subcellularLocation>
</comment>
<dbReference type="AlphaFoldDB" id="A0A286ME93"/>
<dbReference type="InterPro" id="IPR051358">
    <property type="entry name" value="TF_AMS/ICE1/BHLH6-like"/>
</dbReference>
<evidence type="ECO:0000256" key="2">
    <source>
        <dbReference type="ARBA" id="ARBA00023015"/>
    </source>
</evidence>
<dbReference type="PROSITE" id="PS50888">
    <property type="entry name" value="BHLH"/>
    <property type="match status" value="1"/>
</dbReference>
<dbReference type="InterPro" id="IPR054502">
    <property type="entry name" value="bHLH-TF_ACT-like_plant"/>
</dbReference>
<dbReference type="Pfam" id="PF00010">
    <property type="entry name" value="HLH"/>
    <property type="match status" value="1"/>
</dbReference>
<keyword evidence="2" id="KW-0805">Transcription regulation</keyword>
<keyword evidence="6" id="KW-0175">Coiled coil</keyword>
<dbReference type="SMART" id="SM00353">
    <property type="entry name" value="HLH"/>
    <property type="match status" value="1"/>
</dbReference>